<keyword evidence="3" id="KW-1185">Reference proteome</keyword>
<dbReference type="EMBL" id="BMIK01000018">
    <property type="protein sequence ID" value="GGC42716.1"/>
    <property type="molecule type" value="Genomic_DNA"/>
</dbReference>
<organism evidence="2 3">
    <name type="scientific">Parapedobacter defluvii</name>
    <dbReference type="NCBI Taxonomy" id="2045106"/>
    <lineage>
        <taxon>Bacteria</taxon>
        <taxon>Pseudomonadati</taxon>
        <taxon>Bacteroidota</taxon>
        <taxon>Sphingobacteriia</taxon>
        <taxon>Sphingobacteriales</taxon>
        <taxon>Sphingobacteriaceae</taxon>
        <taxon>Parapedobacter</taxon>
    </lineage>
</organism>
<accession>A0ABQ1MLW2</accession>
<name>A0ABQ1MLW2_9SPHI</name>
<reference evidence="3" key="1">
    <citation type="journal article" date="2019" name="Int. J. Syst. Evol. Microbiol.">
        <title>The Global Catalogue of Microorganisms (GCM) 10K type strain sequencing project: providing services to taxonomists for standard genome sequencing and annotation.</title>
        <authorList>
            <consortium name="The Broad Institute Genomics Platform"/>
            <consortium name="The Broad Institute Genome Sequencing Center for Infectious Disease"/>
            <person name="Wu L."/>
            <person name="Ma J."/>
        </authorList>
    </citation>
    <scope>NUCLEOTIDE SEQUENCE [LARGE SCALE GENOMIC DNA]</scope>
    <source>
        <strain evidence="3">CGMCC 1.15342</strain>
    </source>
</reference>
<gene>
    <name evidence="2" type="ORF">GCM10011386_38690</name>
</gene>
<comment type="caution">
    <text evidence="2">The sequence shown here is derived from an EMBL/GenBank/DDBJ whole genome shotgun (WGS) entry which is preliminary data.</text>
</comment>
<evidence type="ECO:0000313" key="2">
    <source>
        <dbReference type="EMBL" id="GGC42716.1"/>
    </source>
</evidence>
<protein>
    <submittedName>
        <fullName evidence="2">Uncharacterized protein</fullName>
    </submittedName>
</protein>
<dbReference type="Proteomes" id="UP000597338">
    <property type="component" value="Unassembled WGS sequence"/>
</dbReference>
<sequence length="80" mass="9303">MEEAFIEHLDQLYWEGYGQKFRDMNPKAYLEQLIKFMKTYKALDNEVCNPLSDGTGAGAVRTRKRKRNPNRSGTGDLFNQ</sequence>
<proteinExistence type="predicted"/>
<feature type="region of interest" description="Disordered" evidence="1">
    <location>
        <begin position="50"/>
        <end position="80"/>
    </location>
</feature>
<evidence type="ECO:0000313" key="3">
    <source>
        <dbReference type="Proteomes" id="UP000597338"/>
    </source>
</evidence>
<evidence type="ECO:0000256" key="1">
    <source>
        <dbReference type="SAM" id="MobiDB-lite"/>
    </source>
</evidence>
<feature type="compositionally biased region" description="Polar residues" evidence="1">
    <location>
        <begin position="70"/>
        <end position="80"/>
    </location>
</feature>